<dbReference type="SUPFAM" id="SSF52058">
    <property type="entry name" value="L domain-like"/>
    <property type="match status" value="1"/>
</dbReference>
<dbReference type="HOGENOM" id="CLU_617009_0_0_1"/>
<reference evidence="2 3" key="1">
    <citation type="submission" date="2014-04" db="EMBL/GenBank/DDBJ databases">
        <authorList>
            <consortium name="DOE Joint Genome Institute"/>
            <person name="Kuo A."/>
            <person name="Zuccaro A."/>
            <person name="Kohler A."/>
            <person name="Nagy L.G."/>
            <person name="Floudas D."/>
            <person name="Copeland A."/>
            <person name="Barry K.W."/>
            <person name="Cichocki N."/>
            <person name="Veneault-Fourrey C."/>
            <person name="LaButti K."/>
            <person name="Lindquist E.A."/>
            <person name="Lipzen A."/>
            <person name="Lundell T."/>
            <person name="Morin E."/>
            <person name="Murat C."/>
            <person name="Sun H."/>
            <person name="Tunlid A."/>
            <person name="Henrissat B."/>
            <person name="Grigoriev I.V."/>
            <person name="Hibbett D.S."/>
            <person name="Martin F."/>
            <person name="Nordberg H.P."/>
            <person name="Cantor M.N."/>
            <person name="Hua S.X."/>
        </authorList>
    </citation>
    <scope>NUCLEOTIDE SEQUENCE [LARGE SCALE GENOMIC DNA]</scope>
    <source>
        <strain evidence="2 3">MAFF 305830</strain>
    </source>
</reference>
<gene>
    <name evidence="2" type="ORF">M408DRAFT_24896</name>
</gene>
<dbReference type="AlphaFoldDB" id="A0A0C3B6U0"/>
<dbReference type="Gene3D" id="3.80.10.10">
    <property type="entry name" value="Ribonuclease Inhibitor"/>
    <property type="match status" value="1"/>
</dbReference>
<keyword evidence="3" id="KW-1185">Reference proteome</keyword>
<dbReference type="Proteomes" id="UP000054097">
    <property type="component" value="Unassembled WGS sequence"/>
</dbReference>
<reference evidence="3" key="2">
    <citation type="submission" date="2015-01" db="EMBL/GenBank/DDBJ databases">
        <title>Evolutionary Origins and Diversification of the Mycorrhizal Mutualists.</title>
        <authorList>
            <consortium name="DOE Joint Genome Institute"/>
            <consortium name="Mycorrhizal Genomics Consortium"/>
            <person name="Kohler A."/>
            <person name="Kuo A."/>
            <person name="Nagy L.G."/>
            <person name="Floudas D."/>
            <person name="Copeland A."/>
            <person name="Barry K.W."/>
            <person name="Cichocki N."/>
            <person name="Veneault-Fourrey C."/>
            <person name="LaButti K."/>
            <person name="Lindquist E.A."/>
            <person name="Lipzen A."/>
            <person name="Lundell T."/>
            <person name="Morin E."/>
            <person name="Murat C."/>
            <person name="Riley R."/>
            <person name="Ohm R."/>
            <person name="Sun H."/>
            <person name="Tunlid A."/>
            <person name="Henrissat B."/>
            <person name="Grigoriev I.V."/>
            <person name="Hibbett D.S."/>
            <person name="Martin F."/>
        </authorList>
    </citation>
    <scope>NUCLEOTIDE SEQUENCE [LARGE SCALE GENOMIC DNA]</scope>
    <source>
        <strain evidence="3">MAFF 305830</strain>
    </source>
</reference>
<feature type="region of interest" description="Disordered" evidence="1">
    <location>
        <begin position="423"/>
        <end position="444"/>
    </location>
</feature>
<name>A0A0C3B6U0_SERVB</name>
<protein>
    <recommendedName>
        <fullName evidence="4">F-box domain-containing protein</fullName>
    </recommendedName>
</protein>
<evidence type="ECO:0000313" key="3">
    <source>
        <dbReference type="Proteomes" id="UP000054097"/>
    </source>
</evidence>
<organism evidence="2 3">
    <name type="scientific">Serendipita vermifera MAFF 305830</name>
    <dbReference type="NCBI Taxonomy" id="933852"/>
    <lineage>
        <taxon>Eukaryota</taxon>
        <taxon>Fungi</taxon>
        <taxon>Dikarya</taxon>
        <taxon>Basidiomycota</taxon>
        <taxon>Agaricomycotina</taxon>
        <taxon>Agaricomycetes</taxon>
        <taxon>Sebacinales</taxon>
        <taxon>Serendipitaceae</taxon>
        <taxon>Serendipita</taxon>
    </lineage>
</organism>
<accession>A0A0C3B6U0</accession>
<feature type="compositionally biased region" description="Acidic residues" evidence="1">
    <location>
        <begin position="424"/>
        <end position="444"/>
    </location>
</feature>
<sequence length="444" mass="51318">MATCHDIYGLTRLIRRAGAGFHLNMDFGSQLSDICDGALLRTIGSEWMDGIQSLSISRYSRDEPLGPFMESLENLLRDSNLKSLKSISCKGVFSSTVIERLFPQMKNTAVELTTLEIQERLDTYHHRIHSSFWLPFPLGRITSLYLACTPINGTFVPWGELTSLKLLDFKKSNTIHSTESTLGLSKIDAPHLSSLRASGEFKREGFFSHKTLENLSRLALHCYCIRRIDEAMFPPSFPSLKLLDFYLTGSIAFINAPKLVELAICDYRFLNKDSRLLNAPITPRILRIRCDSKEYEYPRLSKYFKWKFSNAHVWSRLEEIHITAFGVDELQPAFIQLLKGHREAIMPCFPKLVCLTVRYYPCREGEKMYRVNQLLYIMSARIKAGLPRFTTLEVGWMAVGCRPEVRWGEEEWFVTEWRDCLQENNDEEWEEGEDEEDEEEESDA</sequence>
<proteinExistence type="predicted"/>
<evidence type="ECO:0000256" key="1">
    <source>
        <dbReference type="SAM" id="MobiDB-lite"/>
    </source>
</evidence>
<evidence type="ECO:0008006" key="4">
    <source>
        <dbReference type="Google" id="ProtNLM"/>
    </source>
</evidence>
<dbReference type="InterPro" id="IPR032675">
    <property type="entry name" value="LRR_dom_sf"/>
</dbReference>
<evidence type="ECO:0000313" key="2">
    <source>
        <dbReference type="EMBL" id="KIM27161.1"/>
    </source>
</evidence>
<dbReference type="EMBL" id="KN824301">
    <property type="protein sequence ID" value="KIM27161.1"/>
    <property type="molecule type" value="Genomic_DNA"/>
</dbReference>